<keyword evidence="2" id="KW-1185">Reference proteome</keyword>
<sequence>MCQWHYFGIFKLRIFITPDSSTKGPTAVLQRTPKIPPSPSHLLHNPIMPSGAKKRKASKKKKKVNDSSTPNPHQGEGDCGELSSPTAQDQGQDSSVEVVNREDSSSEKKSNNGNGEGVNVEIETVSKSKNSSGSSSSSSDSSGEESHVVDKNVVVVESAPAVESLVEKISPVVEPVKPVDSSLEEVSQVCDEVKNEGKNDLVVEETVVVEKELTVDDCEKKDDSAESSVVVESVLKENEVEKVQTLVEKVSSESRDDVSSSTPPKEVISDVNGADCADEVETVEHSDRQAPVASTPDLAGNIRN</sequence>
<name>A0ACB9I139_9ASTR</name>
<organism evidence="1 2">
    <name type="scientific">Smallanthus sonchifolius</name>
    <dbReference type="NCBI Taxonomy" id="185202"/>
    <lineage>
        <taxon>Eukaryota</taxon>
        <taxon>Viridiplantae</taxon>
        <taxon>Streptophyta</taxon>
        <taxon>Embryophyta</taxon>
        <taxon>Tracheophyta</taxon>
        <taxon>Spermatophyta</taxon>
        <taxon>Magnoliopsida</taxon>
        <taxon>eudicotyledons</taxon>
        <taxon>Gunneridae</taxon>
        <taxon>Pentapetalae</taxon>
        <taxon>asterids</taxon>
        <taxon>campanulids</taxon>
        <taxon>Asterales</taxon>
        <taxon>Asteraceae</taxon>
        <taxon>Asteroideae</taxon>
        <taxon>Heliantheae alliance</taxon>
        <taxon>Millerieae</taxon>
        <taxon>Smallanthus</taxon>
    </lineage>
</organism>
<reference evidence="1 2" key="2">
    <citation type="journal article" date="2022" name="Mol. Ecol. Resour.">
        <title>The genomes of chicory, endive, great burdock and yacon provide insights into Asteraceae paleo-polyploidization history and plant inulin production.</title>
        <authorList>
            <person name="Fan W."/>
            <person name="Wang S."/>
            <person name="Wang H."/>
            <person name="Wang A."/>
            <person name="Jiang F."/>
            <person name="Liu H."/>
            <person name="Zhao H."/>
            <person name="Xu D."/>
            <person name="Zhang Y."/>
        </authorList>
    </citation>
    <scope>NUCLEOTIDE SEQUENCE [LARGE SCALE GENOMIC DNA]</scope>
    <source>
        <strain evidence="2">cv. Yunnan</strain>
        <tissue evidence="1">Leaves</tissue>
    </source>
</reference>
<proteinExistence type="predicted"/>
<evidence type="ECO:0000313" key="1">
    <source>
        <dbReference type="EMBL" id="KAI3800772.1"/>
    </source>
</evidence>
<dbReference type="EMBL" id="CM042027">
    <property type="protein sequence ID" value="KAI3800772.1"/>
    <property type="molecule type" value="Genomic_DNA"/>
</dbReference>
<comment type="caution">
    <text evidence="1">The sequence shown here is derived from an EMBL/GenBank/DDBJ whole genome shotgun (WGS) entry which is preliminary data.</text>
</comment>
<dbReference type="Proteomes" id="UP001056120">
    <property type="component" value="Linkage Group LG10"/>
</dbReference>
<evidence type="ECO:0000313" key="2">
    <source>
        <dbReference type="Proteomes" id="UP001056120"/>
    </source>
</evidence>
<accession>A0ACB9I139</accession>
<protein>
    <submittedName>
        <fullName evidence="1">Uncharacterized protein</fullName>
    </submittedName>
</protein>
<reference evidence="2" key="1">
    <citation type="journal article" date="2022" name="Mol. Ecol. Resour.">
        <title>The genomes of chicory, endive, great burdock and yacon provide insights into Asteraceae palaeo-polyploidization history and plant inulin production.</title>
        <authorList>
            <person name="Fan W."/>
            <person name="Wang S."/>
            <person name="Wang H."/>
            <person name="Wang A."/>
            <person name="Jiang F."/>
            <person name="Liu H."/>
            <person name="Zhao H."/>
            <person name="Xu D."/>
            <person name="Zhang Y."/>
        </authorList>
    </citation>
    <scope>NUCLEOTIDE SEQUENCE [LARGE SCALE GENOMIC DNA]</scope>
    <source>
        <strain evidence="2">cv. Yunnan</strain>
    </source>
</reference>
<gene>
    <name evidence="1" type="ORF">L1987_28867</name>
</gene>